<evidence type="ECO:0000313" key="3">
    <source>
        <dbReference type="EMBL" id="NXK86736.1"/>
    </source>
</evidence>
<feature type="non-terminal residue" evidence="3">
    <location>
        <position position="1"/>
    </location>
</feature>
<evidence type="ECO:0000259" key="2">
    <source>
        <dbReference type="Pfam" id="PF15749"/>
    </source>
</evidence>
<feature type="region of interest" description="Disordered" evidence="1">
    <location>
        <begin position="262"/>
        <end position="298"/>
    </location>
</feature>
<dbReference type="Proteomes" id="UP000520463">
    <property type="component" value="Unassembled WGS sequence"/>
</dbReference>
<feature type="region of interest" description="Disordered" evidence="1">
    <location>
        <begin position="225"/>
        <end position="247"/>
    </location>
</feature>
<dbReference type="GO" id="GO:0003682">
    <property type="term" value="F:chromatin binding"/>
    <property type="evidence" value="ECO:0007669"/>
    <property type="project" value="TreeGrafter"/>
</dbReference>
<feature type="region of interest" description="Disordered" evidence="1">
    <location>
        <begin position="172"/>
        <end position="204"/>
    </location>
</feature>
<feature type="region of interest" description="Disordered" evidence="1">
    <location>
        <begin position="50"/>
        <end position="133"/>
    </location>
</feature>
<name>A0A7L0MZZ5_9PASS</name>
<dbReference type="GO" id="GO:0007095">
    <property type="term" value="P:mitotic G2 DNA damage checkpoint signaling"/>
    <property type="evidence" value="ECO:0007669"/>
    <property type="project" value="TreeGrafter"/>
</dbReference>
<dbReference type="PANTHER" id="PTHR15863:SF2">
    <property type="entry name" value="MRN COMPLEX-INTERACTING PROTEIN"/>
    <property type="match status" value="1"/>
</dbReference>
<dbReference type="InterPro" id="IPR032739">
    <property type="entry name" value="MRNIP"/>
</dbReference>
<dbReference type="OrthoDB" id="5960226at2759"/>
<dbReference type="AlphaFoldDB" id="A0A7L0MZZ5"/>
<reference evidence="3 4" key="1">
    <citation type="submission" date="2019-09" db="EMBL/GenBank/DDBJ databases">
        <title>Bird 10,000 Genomes (B10K) Project - Family phase.</title>
        <authorList>
            <person name="Zhang G."/>
        </authorList>
    </citation>
    <scope>NUCLEOTIDE SEQUENCE [LARGE SCALE GENOMIC DNA]</scope>
    <source>
        <strain evidence="3">B10K-DU-001-43</strain>
        <tissue evidence="3">Muscle</tissue>
    </source>
</reference>
<organism evidence="3 4">
    <name type="scientific">Formicarius rufipectus</name>
    <dbReference type="NCBI Taxonomy" id="1118560"/>
    <lineage>
        <taxon>Eukaryota</taxon>
        <taxon>Metazoa</taxon>
        <taxon>Chordata</taxon>
        <taxon>Craniata</taxon>
        <taxon>Vertebrata</taxon>
        <taxon>Euteleostomi</taxon>
        <taxon>Archelosauria</taxon>
        <taxon>Archosauria</taxon>
        <taxon>Dinosauria</taxon>
        <taxon>Saurischia</taxon>
        <taxon>Theropoda</taxon>
        <taxon>Coelurosauria</taxon>
        <taxon>Aves</taxon>
        <taxon>Neognathae</taxon>
        <taxon>Neoaves</taxon>
        <taxon>Telluraves</taxon>
        <taxon>Australaves</taxon>
        <taxon>Passeriformes</taxon>
        <taxon>Formicariidae</taxon>
        <taxon>Formicarius</taxon>
    </lineage>
</organism>
<evidence type="ECO:0000256" key="1">
    <source>
        <dbReference type="SAM" id="MobiDB-lite"/>
    </source>
</evidence>
<dbReference type="InterPro" id="IPR049472">
    <property type="entry name" value="MRNIP_N"/>
</dbReference>
<keyword evidence="4" id="KW-1185">Reference proteome</keyword>
<dbReference type="EMBL" id="VXAU01000639">
    <property type="protein sequence ID" value="NXK86736.1"/>
    <property type="molecule type" value="Genomic_DNA"/>
</dbReference>
<feature type="non-terminal residue" evidence="3">
    <location>
        <position position="341"/>
    </location>
</feature>
<evidence type="ECO:0000313" key="4">
    <source>
        <dbReference type="Proteomes" id="UP000520463"/>
    </source>
</evidence>
<dbReference type="GO" id="GO:0005634">
    <property type="term" value="C:nucleus"/>
    <property type="evidence" value="ECO:0007669"/>
    <property type="project" value="TreeGrafter"/>
</dbReference>
<sequence>HTRSPHPSSLQVYGQGSGPDCRHHVQKLNLLQGQAEEALGWTSWCVEDSVSDSRNRATQREDSSVQQEASQSSEGSRWSKYLDQEREDREDGEEEAAVERQQFCSHRKKEQRKHQKSFLSSGGPQHAEENGSFQPVYQAKKFKTTEKCFVAVPGGGERDAVSGGSVIPAACEPAVPEDNTQPPPPCAKPSKWGKFLSSSGNSSENTARMTLSLWEGSEGLGLGSTAAAGTSWGRCSEQAGRSLPQGTGFEFRKYGASTEGLASELPGAAVPSTSPSAEGLCREPQSQLMRARSAAERTPGRCCLGNSKMASTVVNSNPGPRLSNVSCKQLFSTGEEFDDDL</sequence>
<feature type="compositionally biased region" description="Basic and acidic residues" evidence="1">
    <location>
        <begin position="80"/>
        <end position="89"/>
    </location>
</feature>
<protein>
    <submittedName>
        <fullName evidence="3">MRNIP protein</fullName>
    </submittedName>
</protein>
<feature type="compositionally biased region" description="Basic residues" evidence="1">
    <location>
        <begin position="105"/>
        <end position="116"/>
    </location>
</feature>
<feature type="compositionally biased region" description="Basic and acidic residues" evidence="1">
    <location>
        <begin position="51"/>
        <end position="63"/>
    </location>
</feature>
<accession>A0A7L0MZZ5</accession>
<gene>
    <name evidence="3" type="primary">Mrnip</name>
    <name evidence="3" type="ORF">FORRUF_R14934</name>
</gene>
<dbReference type="PANTHER" id="PTHR15863">
    <property type="entry name" value="MRN COMPLEX-INTERACTING PROTEIN"/>
    <property type="match status" value="1"/>
</dbReference>
<comment type="caution">
    <text evidence="3">The sequence shown here is derived from an EMBL/GenBank/DDBJ whole genome shotgun (WGS) entry which is preliminary data.</text>
</comment>
<feature type="compositionally biased region" description="Low complexity" evidence="1">
    <location>
        <begin position="64"/>
        <end position="76"/>
    </location>
</feature>
<proteinExistence type="predicted"/>
<dbReference type="Pfam" id="PF15749">
    <property type="entry name" value="MRNIP"/>
    <property type="match status" value="1"/>
</dbReference>
<feature type="domain" description="MRN complex-interacting protein N-terminal" evidence="2">
    <location>
        <begin position="8"/>
        <end position="81"/>
    </location>
</feature>